<evidence type="ECO:0000313" key="10">
    <source>
        <dbReference type="Proteomes" id="UP000236738"/>
    </source>
</evidence>
<evidence type="ECO:0000259" key="8">
    <source>
        <dbReference type="Pfam" id="PF01694"/>
    </source>
</evidence>
<feature type="transmembrane region" description="Helical" evidence="7">
    <location>
        <begin position="483"/>
        <end position="502"/>
    </location>
</feature>
<keyword evidence="5 7" id="KW-1133">Transmembrane helix</keyword>
<protein>
    <submittedName>
        <fullName evidence="9">Rhomboid protease GluP</fullName>
    </submittedName>
</protein>
<feature type="transmembrane region" description="Helical" evidence="7">
    <location>
        <begin position="319"/>
        <end position="341"/>
    </location>
</feature>
<dbReference type="InterPro" id="IPR050925">
    <property type="entry name" value="Rhomboid_protease_S54"/>
</dbReference>
<feature type="transmembrane region" description="Helical" evidence="7">
    <location>
        <begin position="459"/>
        <end position="477"/>
    </location>
</feature>
<dbReference type="AlphaFoldDB" id="A0A1H6BL32"/>
<dbReference type="Gene3D" id="1.20.1540.10">
    <property type="entry name" value="Rhomboid-like"/>
    <property type="match status" value="1"/>
</dbReference>
<dbReference type="GO" id="GO:0004252">
    <property type="term" value="F:serine-type endopeptidase activity"/>
    <property type="evidence" value="ECO:0007669"/>
    <property type="project" value="InterPro"/>
</dbReference>
<evidence type="ECO:0000256" key="7">
    <source>
        <dbReference type="SAM" id="Phobius"/>
    </source>
</evidence>
<keyword evidence="10" id="KW-1185">Reference proteome</keyword>
<keyword evidence="3 7" id="KW-0812">Transmembrane</keyword>
<feature type="transmembrane region" description="Helical" evidence="7">
    <location>
        <begin position="429"/>
        <end position="450"/>
    </location>
</feature>
<evidence type="ECO:0000256" key="1">
    <source>
        <dbReference type="ARBA" id="ARBA00004141"/>
    </source>
</evidence>
<dbReference type="RefSeq" id="WP_103914798.1">
    <property type="nucleotide sequence ID" value="NZ_FNUS01000008.1"/>
</dbReference>
<feature type="domain" description="Peptidase S54 rhomboid" evidence="8">
    <location>
        <begin position="364"/>
        <end position="499"/>
    </location>
</feature>
<evidence type="ECO:0000256" key="3">
    <source>
        <dbReference type="ARBA" id="ARBA00022692"/>
    </source>
</evidence>
<feature type="transmembrane region" description="Helical" evidence="7">
    <location>
        <begin position="12"/>
        <end position="33"/>
    </location>
</feature>
<keyword evidence="6 7" id="KW-0472">Membrane</keyword>
<evidence type="ECO:0000256" key="6">
    <source>
        <dbReference type="ARBA" id="ARBA00023136"/>
    </source>
</evidence>
<evidence type="ECO:0000256" key="2">
    <source>
        <dbReference type="ARBA" id="ARBA00009045"/>
    </source>
</evidence>
<accession>A0A1H6BL32</accession>
<reference evidence="10" key="1">
    <citation type="submission" date="2016-10" db="EMBL/GenBank/DDBJ databases">
        <authorList>
            <person name="Varghese N."/>
            <person name="Submissions S."/>
        </authorList>
    </citation>
    <scope>NUCLEOTIDE SEQUENCE [LARGE SCALE GENOMIC DNA]</scope>
    <source>
        <strain evidence="10">DSM 21580</strain>
    </source>
</reference>
<evidence type="ECO:0000313" key="9">
    <source>
        <dbReference type="EMBL" id="SEG61419.1"/>
    </source>
</evidence>
<evidence type="ECO:0000256" key="5">
    <source>
        <dbReference type="ARBA" id="ARBA00022989"/>
    </source>
</evidence>
<dbReference type="EMBL" id="FNUS01000008">
    <property type="protein sequence ID" value="SEG61419.1"/>
    <property type="molecule type" value="Genomic_DNA"/>
</dbReference>
<comment type="similarity">
    <text evidence="2">Belongs to the peptidase S54 family.</text>
</comment>
<dbReference type="OrthoDB" id="9778341at2"/>
<keyword evidence="9" id="KW-0645">Protease</keyword>
<evidence type="ECO:0000256" key="4">
    <source>
        <dbReference type="ARBA" id="ARBA00022801"/>
    </source>
</evidence>
<dbReference type="PANTHER" id="PTHR43731">
    <property type="entry name" value="RHOMBOID PROTEASE"/>
    <property type="match status" value="1"/>
</dbReference>
<feature type="transmembrane region" description="Helical" evidence="7">
    <location>
        <begin position="49"/>
        <end position="67"/>
    </location>
</feature>
<feature type="transmembrane region" description="Helical" evidence="7">
    <location>
        <begin position="269"/>
        <end position="290"/>
    </location>
</feature>
<feature type="transmembrane region" description="Helical" evidence="7">
    <location>
        <begin position="79"/>
        <end position="101"/>
    </location>
</feature>
<gene>
    <name evidence="9" type="ORF">SAMN05421847_2972</name>
</gene>
<dbReference type="PANTHER" id="PTHR43731:SF14">
    <property type="entry name" value="PRESENILIN-ASSOCIATED RHOMBOID-LIKE PROTEIN, MITOCHONDRIAL"/>
    <property type="match status" value="1"/>
</dbReference>
<dbReference type="Pfam" id="PF01694">
    <property type="entry name" value="Rhomboid"/>
    <property type="match status" value="1"/>
</dbReference>
<dbReference type="SUPFAM" id="SSF144091">
    <property type="entry name" value="Rhomboid-like"/>
    <property type="match status" value="1"/>
</dbReference>
<dbReference type="GO" id="GO:0006508">
    <property type="term" value="P:proteolysis"/>
    <property type="evidence" value="ECO:0007669"/>
    <property type="project" value="UniProtKB-KW"/>
</dbReference>
<name>A0A1H6BL32_9FLAO</name>
<dbReference type="InterPro" id="IPR035952">
    <property type="entry name" value="Rhomboid-like_sf"/>
</dbReference>
<feature type="transmembrane region" description="Helical" evidence="7">
    <location>
        <begin position="373"/>
        <end position="394"/>
    </location>
</feature>
<dbReference type="InterPro" id="IPR022764">
    <property type="entry name" value="Peptidase_S54_rhomboid_dom"/>
</dbReference>
<keyword evidence="4" id="KW-0378">Hydrolase</keyword>
<sequence length="504" mass="58135">MKNYLKKVQHILPIFLLAVFLCVFGLALFRYIFDYKLQILALSDKAWEIFLPMLLSVLSLIVIRKRFKILRHKDPSKDTFIYLVICAAVLCALLVNSQFYYNAKFSKNQTIENVDKISSDKNVKHIKIKSYYVDDSYLNYKFESDVSGKYGENLIVNFYFVAAILKDSLEEPKDDLPEVWFANKFSKKINNRESDDKKNAEYKAFREKCYQDLEHFNFYNNAYFLRLSTSEDKTVYDKLILNVVENPQNKKLIILSPSNGKFVDDGKSILAWFFKILGIGTFIILFALIFPKYVEKPSNAKEDDDFKFFINVFIPSKEFFITPILLDLNVLVFIILSLFGVNPFEPKTEELIRFGALTSAFFHGESWRIFSSMFMHAGIMHLVQNMVVLVILGFFCENIFGRKRFIIIYFLSGIVAGISSLLWHNGNLVAVGASGAIFGIMGAFAMSLILQNNFKETKLALLIIFAYFIVNIFFGLISNADNAAHIFGFISGMLFVLIFYIFKE</sequence>
<dbReference type="Proteomes" id="UP000236738">
    <property type="component" value="Unassembled WGS sequence"/>
</dbReference>
<organism evidence="9 10">
    <name type="scientific">Halpernia humi</name>
    <dbReference type="NCBI Taxonomy" id="493375"/>
    <lineage>
        <taxon>Bacteria</taxon>
        <taxon>Pseudomonadati</taxon>
        <taxon>Bacteroidota</taxon>
        <taxon>Flavobacteriia</taxon>
        <taxon>Flavobacteriales</taxon>
        <taxon>Weeksellaceae</taxon>
        <taxon>Chryseobacterium group</taxon>
        <taxon>Halpernia</taxon>
    </lineage>
</organism>
<comment type="subcellular location">
    <subcellularLocation>
        <location evidence="1">Membrane</location>
        <topology evidence="1">Multi-pass membrane protein</topology>
    </subcellularLocation>
</comment>
<feature type="transmembrane region" description="Helical" evidence="7">
    <location>
        <begin position="406"/>
        <end position="423"/>
    </location>
</feature>
<proteinExistence type="inferred from homology"/>
<dbReference type="GO" id="GO:0016020">
    <property type="term" value="C:membrane"/>
    <property type="evidence" value="ECO:0007669"/>
    <property type="project" value="UniProtKB-SubCell"/>
</dbReference>